<keyword evidence="3 4" id="KW-0418">Kinase</keyword>
<dbReference type="SUPFAM" id="SSF110738">
    <property type="entry name" value="Glycerate kinase I"/>
    <property type="match status" value="1"/>
</dbReference>
<sequence>MKCLLAPDSYKGSLSALEVAESMEKGVKHVFPSCEIKSFPLADGGEGTVDSLINITNGTKWTNEVSGPLGGKVQAQWGILGDGHTAVIEMAQASGITLLPENELDPMRATTYGTGELIKRALDHGCRKIILGIGGSATNDGGAGMAEALGVEFLDKDGEHLPPGGQALQYLDKISTKQLDPRIVSSEIVVACDVDNPLCGPDGASAIFGPQKGATKEMVIELDESLKNFGLKIEKYLNKNIMYEKGAGAAGGLGGGLMAFLGATLVPGINLVLDTIRFEEELKDTDFIIVGEGKTDKQTAYGKAPMGVGKKAKEYGIPVICISGSLSEGYRILANQGIQAFFSIANSPSTLNFLSEHAGSLIEETVKNVMEVYKFNAPIQRA</sequence>
<keyword evidence="2 4" id="KW-0808">Transferase</keyword>
<dbReference type="Gene3D" id="3.90.1510.10">
    <property type="entry name" value="Glycerate kinase, domain 2"/>
    <property type="match status" value="1"/>
</dbReference>
<evidence type="ECO:0000256" key="1">
    <source>
        <dbReference type="ARBA" id="ARBA00006284"/>
    </source>
</evidence>
<dbReference type="AlphaFoldDB" id="A0A1I2KB83"/>
<dbReference type="InterPro" id="IPR018193">
    <property type="entry name" value="Glyc_kinase_flavodox-like_fold"/>
</dbReference>
<dbReference type="Pfam" id="PF02595">
    <property type="entry name" value="Gly_kinase"/>
    <property type="match status" value="1"/>
</dbReference>
<dbReference type="GO" id="GO:0031388">
    <property type="term" value="P:organic acid phosphorylation"/>
    <property type="evidence" value="ECO:0007669"/>
    <property type="project" value="UniProtKB-UniRule"/>
</dbReference>
<organism evidence="5 6">
    <name type="scientific">Halobacillus alkaliphilus</name>
    <dbReference type="NCBI Taxonomy" id="396056"/>
    <lineage>
        <taxon>Bacteria</taxon>
        <taxon>Bacillati</taxon>
        <taxon>Bacillota</taxon>
        <taxon>Bacilli</taxon>
        <taxon>Bacillales</taxon>
        <taxon>Bacillaceae</taxon>
        <taxon>Halobacillus</taxon>
    </lineage>
</organism>
<reference evidence="6" key="1">
    <citation type="submission" date="2016-10" db="EMBL/GenBank/DDBJ databases">
        <authorList>
            <person name="Varghese N."/>
            <person name="Submissions S."/>
        </authorList>
    </citation>
    <scope>NUCLEOTIDE SEQUENCE [LARGE SCALE GENOMIC DNA]</scope>
    <source>
        <strain evidence="6">FP5</strain>
    </source>
</reference>
<dbReference type="Gene3D" id="3.40.50.10350">
    <property type="entry name" value="Glycerate kinase, domain 1"/>
    <property type="match status" value="1"/>
</dbReference>
<dbReference type="InterPro" id="IPR018197">
    <property type="entry name" value="Glycerate_kinase_RE-like"/>
</dbReference>
<dbReference type="InterPro" id="IPR004381">
    <property type="entry name" value="Glycerate_kinase"/>
</dbReference>
<dbReference type="PANTHER" id="PTHR21599">
    <property type="entry name" value="GLYCERATE KINASE"/>
    <property type="match status" value="1"/>
</dbReference>
<evidence type="ECO:0000313" key="5">
    <source>
        <dbReference type="EMBL" id="SFF64305.1"/>
    </source>
</evidence>
<dbReference type="GO" id="GO:0008887">
    <property type="term" value="F:glycerate kinase activity"/>
    <property type="evidence" value="ECO:0007669"/>
    <property type="project" value="UniProtKB-UniRule"/>
</dbReference>
<accession>A0A1I2KB83</accession>
<proteinExistence type="inferred from homology"/>
<dbReference type="Proteomes" id="UP000198897">
    <property type="component" value="Unassembled WGS sequence"/>
</dbReference>
<keyword evidence="6" id="KW-1185">Reference proteome</keyword>
<dbReference type="PIRSF" id="PIRSF006078">
    <property type="entry name" value="GlxK"/>
    <property type="match status" value="1"/>
</dbReference>
<dbReference type="RefSeq" id="WP_089750306.1">
    <property type="nucleotide sequence ID" value="NZ_FOOG01000004.1"/>
</dbReference>
<evidence type="ECO:0000256" key="2">
    <source>
        <dbReference type="ARBA" id="ARBA00022679"/>
    </source>
</evidence>
<dbReference type="OrthoDB" id="9774290at2"/>
<dbReference type="NCBIfam" id="TIGR00045">
    <property type="entry name" value="glycerate kinase"/>
    <property type="match status" value="1"/>
</dbReference>
<comment type="similarity">
    <text evidence="1 4">Belongs to the glycerate kinase type-1 family.</text>
</comment>
<name>A0A1I2KB83_9BACI</name>
<dbReference type="PANTHER" id="PTHR21599:SF0">
    <property type="entry name" value="GLYCERATE KINASE"/>
    <property type="match status" value="1"/>
</dbReference>
<dbReference type="InterPro" id="IPR036129">
    <property type="entry name" value="Glycerate_kinase_sf"/>
</dbReference>
<gene>
    <name evidence="5" type="ORF">SAMN05216353_10435</name>
</gene>
<dbReference type="EMBL" id="FOOG01000004">
    <property type="protein sequence ID" value="SFF64305.1"/>
    <property type="molecule type" value="Genomic_DNA"/>
</dbReference>
<evidence type="ECO:0000313" key="6">
    <source>
        <dbReference type="Proteomes" id="UP000198897"/>
    </source>
</evidence>
<evidence type="ECO:0000256" key="4">
    <source>
        <dbReference type="PIRNR" id="PIRNR006078"/>
    </source>
</evidence>
<evidence type="ECO:0000256" key="3">
    <source>
        <dbReference type="ARBA" id="ARBA00022777"/>
    </source>
</evidence>
<protein>
    <submittedName>
        <fullName evidence="5">Glycerate kinase</fullName>
    </submittedName>
</protein>